<feature type="compositionally biased region" description="Polar residues" evidence="1">
    <location>
        <begin position="1083"/>
        <end position="1098"/>
    </location>
</feature>
<feature type="compositionally biased region" description="Low complexity" evidence="1">
    <location>
        <begin position="589"/>
        <end position="598"/>
    </location>
</feature>
<sequence>MIQAAKVIAGALSMPKITSDVSLMRTKPTEASQLTAKASVEAVPAIIPQEYQIPKAQTCETVTPATPPNEFSIPRSVSHSSPVPAPPPQSYQTPITPVHWSPRPPSRLLGNKRLNASTSELYKPRVKSTYYGLTPVEYAAYGGIKTYYGPPGNKTQSGDAAESCPDDLSFSKTVNTSSQDTNSSSAMDKPEEISQQPEGAKQLQSETKLSTSMIHLSMSQNSSAVTTSSDNTQNQSKSPVSEEKNPEASVLDNTKAPTVDVSKPNAAVFSQQNDMTQSPSREAVLASSKDPAEQTTETVIADGYIPTVREDLKPSSVKDSRTLTTSVLTHGQSMPIYPLPKTHINTESSNAAEMATKQMAQYMSQSALHVQAKTSTSTQPVMVSKPSLSSNLHPHPNNSTFPNVQSDISKKLENAIDTNSLSMLATSNAPITKTSICKSSVETSVSKSITDIKLSTVETKTTTNLKSMNSEPPKTLPGVIPSVKLATDFNSSIIPNSDSQPSKQLTASNNSSNLSKDVNPSSNPSASPLQPALKLDNKGSGLPGMVKTGTEMLTASVTKTDTLTKSTYSRALTNTFSDLTTAVKQSANSTTTTGSTPTMDRRTSSTPTIDRKTTSTPIVDRRTSSTPIMDRRTSSTPIIDKRTISTPIMDRRTPSTPIMDRRTSSTPIMDWRTSSTPIMDRRTSSTPTMDRRTSSTPIMDRRTSSTPIVDRRTSSTPIVDRRTSSTPTMDRRTLTTPTMDRRTLTTPTMDRRNLTTTMEQRISTTPTIDRRSYTTLSAENKLYTKSTMDIRQSFKSASEVRSSGMFTADSKLSAKSTMDIRASVMTADTQTMITRPYLAPKLENKSIFVTSPFPNSSGNSNARLSTKEPTASLISSLENKPLPNQTIDGNPTTASKSDVTVTDIFEKNFNPSTKFSLRPTKDNKPFKQTSTNLMPPHKIKNDTKNSTVATSDSKSTTDSRVPTKVSFDLHPTSTAQTPTTAQAQLSITTIQTQAPDSKRTHLPATTMQTPTVKTAQSQMPPPKTQTQPPVTTQPQVPTTVRTESSASTAEIQATVTTNTQPPATTQSEASATATPSTAPQTQHSFTEKTQTQPSSTEKTQTPATATQTQSSVKAATTAPQDECGAAIKDKDRMLDTNSTATTNHEESPSSTTPPATDKKVEEVQNAAPKAETKAKATLKPKGLKAKLSGWNRLKKHMVVEPEEPTFPEPETKAAEDDKKKGGEGKHGKAAGAKDIPTGQEVVSEKEAPRALKMWDAVLFQMFSTKDNILKQINVDKSEADDKTTSKENSIDIPSFVYHLPVLLYSPRFDARKLREAAEKPLNKIATMFERGLLQRKTQEEEPKDFNRTARGFGPSKSKTTDV</sequence>
<feature type="region of interest" description="Disordered" evidence="1">
    <location>
        <begin position="1198"/>
        <end position="1242"/>
    </location>
</feature>
<dbReference type="PANTHER" id="PTHR38004:SF1">
    <property type="entry name" value="PROLINE-RICH PROTEIN 33"/>
    <property type="match status" value="1"/>
</dbReference>
<feature type="region of interest" description="Disordered" evidence="1">
    <location>
        <begin position="154"/>
        <end position="206"/>
    </location>
</feature>
<feature type="region of interest" description="Disordered" evidence="1">
    <location>
        <begin position="1010"/>
        <end position="1180"/>
    </location>
</feature>
<evidence type="ECO:0000256" key="1">
    <source>
        <dbReference type="SAM" id="MobiDB-lite"/>
    </source>
</evidence>
<feature type="compositionally biased region" description="Basic and acidic residues" evidence="1">
    <location>
        <begin position="679"/>
        <end position="733"/>
    </location>
</feature>
<reference evidence="3" key="1">
    <citation type="submission" date="2025-08" db="UniProtKB">
        <authorList>
            <consortium name="RefSeq"/>
        </authorList>
    </citation>
    <scope>IDENTIFICATION</scope>
</reference>
<feature type="region of interest" description="Disordered" evidence="1">
    <location>
        <begin position="1332"/>
        <end position="1362"/>
    </location>
</feature>
<feature type="compositionally biased region" description="Basic and acidic residues" evidence="1">
    <location>
        <begin position="1336"/>
        <end position="1347"/>
    </location>
</feature>
<feature type="compositionally biased region" description="Polar residues" evidence="1">
    <location>
        <begin position="193"/>
        <end position="206"/>
    </location>
</feature>
<dbReference type="GeneID" id="116220808"/>
<dbReference type="Pfam" id="PF15485">
    <property type="entry name" value="DUF4643"/>
    <property type="match status" value="1"/>
</dbReference>
<feature type="region of interest" description="Disordered" evidence="1">
    <location>
        <begin position="583"/>
        <end position="616"/>
    </location>
</feature>
<dbReference type="RefSeq" id="XP_031425165.1">
    <property type="nucleotide sequence ID" value="XM_031569305.2"/>
</dbReference>
<feature type="compositionally biased region" description="Polar residues" evidence="1">
    <location>
        <begin position="944"/>
        <end position="960"/>
    </location>
</feature>
<feature type="region of interest" description="Disordered" evidence="1">
    <location>
        <begin position="648"/>
        <end position="733"/>
    </location>
</feature>
<feature type="compositionally biased region" description="Polar residues" evidence="1">
    <location>
        <begin position="271"/>
        <end position="280"/>
    </location>
</feature>
<feature type="compositionally biased region" description="Basic and acidic residues" evidence="1">
    <location>
        <begin position="648"/>
        <end position="663"/>
    </location>
</feature>
<feature type="region of interest" description="Disordered" evidence="1">
    <location>
        <begin position="69"/>
        <end position="111"/>
    </location>
</feature>
<dbReference type="KEGG" id="char:116220808"/>
<accession>A0A6P8FP05</accession>
<feature type="compositionally biased region" description="Polar residues" evidence="1">
    <location>
        <begin position="218"/>
        <end position="239"/>
    </location>
</feature>
<feature type="compositionally biased region" description="Basic and acidic residues" evidence="1">
    <location>
        <begin position="599"/>
        <end position="616"/>
    </location>
</feature>
<feature type="compositionally biased region" description="Low complexity" evidence="1">
    <location>
        <begin position="971"/>
        <end position="982"/>
    </location>
</feature>
<organism evidence="2 3">
    <name type="scientific">Clupea harengus</name>
    <name type="common">Atlantic herring</name>
    <dbReference type="NCBI Taxonomy" id="7950"/>
    <lineage>
        <taxon>Eukaryota</taxon>
        <taxon>Metazoa</taxon>
        <taxon>Chordata</taxon>
        <taxon>Craniata</taxon>
        <taxon>Vertebrata</taxon>
        <taxon>Euteleostomi</taxon>
        <taxon>Actinopterygii</taxon>
        <taxon>Neopterygii</taxon>
        <taxon>Teleostei</taxon>
        <taxon>Clupei</taxon>
        <taxon>Clupeiformes</taxon>
        <taxon>Clupeoidei</taxon>
        <taxon>Clupeidae</taxon>
        <taxon>Clupea</taxon>
    </lineage>
</organism>
<feature type="compositionally biased region" description="Polar residues" evidence="1">
    <location>
        <begin position="170"/>
        <end position="186"/>
    </location>
</feature>
<feature type="region of interest" description="Disordered" evidence="1">
    <location>
        <begin position="218"/>
        <end position="259"/>
    </location>
</feature>
<feature type="compositionally biased region" description="Low complexity" evidence="1">
    <location>
        <begin position="72"/>
        <end position="82"/>
    </location>
</feature>
<dbReference type="Proteomes" id="UP000515152">
    <property type="component" value="Chromosome 6"/>
</dbReference>
<keyword evidence="2" id="KW-1185">Reference proteome</keyword>
<feature type="region of interest" description="Disordered" evidence="1">
    <location>
        <begin position="851"/>
        <end position="872"/>
    </location>
</feature>
<feature type="region of interest" description="Disordered" evidence="1">
    <location>
        <begin position="912"/>
        <end position="982"/>
    </location>
</feature>
<feature type="compositionally biased region" description="Polar residues" evidence="1">
    <location>
        <begin position="1135"/>
        <end position="1154"/>
    </location>
</feature>
<feature type="compositionally biased region" description="Low complexity" evidence="1">
    <location>
        <begin position="1099"/>
        <end position="1109"/>
    </location>
</feature>
<feature type="compositionally biased region" description="Low complexity" evidence="1">
    <location>
        <begin position="1052"/>
        <end position="1082"/>
    </location>
</feature>
<feature type="compositionally biased region" description="Polar residues" evidence="1">
    <location>
        <begin position="1110"/>
        <end position="1119"/>
    </location>
</feature>
<proteinExistence type="predicted"/>
<evidence type="ECO:0000313" key="3">
    <source>
        <dbReference type="RefSeq" id="XP_031425165.1"/>
    </source>
</evidence>
<feature type="compositionally biased region" description="Polar residues" evidence="1">
    <location>
        <begin position="491"/>
        <end position="528"/>
    </location>
</feature>
<gene>
    <name evidence="3" type="primary">LOC116220808</name>
</gene>
<feature type="compositionally biased region" description="Basic and acidic residues" evidence="1">
    <location>
        <begin position="1209"/>
        <end position="1226"/>
    </location>
</feature>
<dbReference type="InterPro" id="IPR028004">
    <property type="entry name" value="DUF4643"/>
</dbReference>
<dbReference type="OrthoDB" id="329227at2759"/>
<dbReference type="PANTHER" id="PTHR38004">
    <property type="entry name" value="PROLINE-RICH PROTEIN 33"/>
    <property type="match status" value="1"/>
</dbReference>
<feature type="region of interest" description="Disordered" evidence="1">
    <location>
        <begin position="491"/>
        <end position="544"/>
    </location>
</feature>
<name>A0A6P8FP05_CLUHA</name>
<feature type="compositionally biased region" description="Low complexity" evidence="1">
    <location>
        <begin position="1024"/>
        <end position="1042"/>
    </location>
</feature>
<feature type="compositionally biased region" description="Polar residues" evidence="1">
    <location>
        <begin position="664"/>
        <end position="677"/>
    </location>
</feature>
<protein>
    <submittedName>
        <fullName evidence="3">Mucin-17</fullName>
    </submittedName>
</protein>
<feature type="region of interest" description="Disordered" evidence="1">
    <location>
        <begin position="271"/>
        <end position="295"/>
    </location>
</feature>
<evidence type="ECO:0000313" key="2">
    <source>
        <dbReference type="Proteomes" id="UP000515152"/>
    </source>
</evidence>